<reference evidence="1" key="1">
    <citation type="submission" date="2021-03" db="EMBL/GenBank/DDBJ databases">
        <authorList>
            <person name="Wang G."/>
        </authorList>
    </citation>
    <scope>NUCLEOTIDE SEQUENCE</scope>
    <source>
        <strain evidence="1">KCTC 12899</strain>
    </source>
</reference>
<accession>A0A8J7QDA2</accession>
<dbReference type="Proteomes" id="UP000664417">
    <property type="component" value="Unassembled WGS sequence"/>
</dbReference>
<evidence type="ECO:0000313" key="2">
    <source>
        <dbReference type="Proteomes" id="UP000664417"/>
    </source>
</evidence>
<keyword evidence="2" id="KW-1185">Reference proteome</keyword>
<dbReference type="AlphaFoldDB" id="A0A8J7QDA2"/>
<protein>
    <submittedName>
        <fullName evidence="1">Uncharacterized protein</fullName>
    </submittedName>
</protein>
<proteinExistence type="predicted"/>
<dbReference type="EMBL" id="JAFREP010000002">
    <property type="protein sequence ID" value="MBO1317480.1"/>
    <property type="molecule type" value="Genomic_DNA"/>
</dbReference>
<gene>
    <name evidence="1" type="ORF">J3U88_03340</name>
</gene>
<evidence type="ECO:0000313" key="1">
    <source>
        <dbReference type="EMBL" id="MBO1317480.1"/>
    </source>
</evidence>
<comment type="caution">
    <text evidence="1">The sequence shown here is derived from an EMBL/GenBank/DDBJ whole genome shotgun (WGS) entry which is preliminary data.</text>
</comment>
<name>A0A8J7QDA2_9BACT</name>
<dbReference type="RefSeq" id="WP_207856716.1">
    <property type="nucleotide sequence ID" value="NZ_JAFREP010000002.1"/>
</dbReference>
<sequence length="135" mass="15573">MSTELPPGTPGGKIGTRIADKLFRVHLKDGDPCVILLHLEFQNQVHAIFAKRMVVYNVRIWLHYDCEVASMAILGDPRTSWHPSAYERKTLGFCHRVAFPTAKLTDFLTIHAARLEPKKRDKSERFWLKIWSEMA</sequence>
<organism evidence="1 2">
    <name type="scientific">Acanthopleuribacter pedis</name>
    <dbReference type="NCBI Taxonomy" id="442870"/>
    <lineage>
        <taxon>Bacteria</taxon>
        <taxon>Pseudomonadati</taxon>
        <taxon>Acidobacteriota</taxon>
        <taxon>Holophagae</taxon>
        <taxon>Acanthopleuribacterales</taxon>
        <taxon>Acanthopleuribacteraceae</taxon>
        <taxon>Acanthopleuribacter</taxon>
    </lineage>
</organism>